<feature type="transmembrane region" description="Helical" evidence="2">
    <location>
        <begin position="208"/>
        <end position="230"/>
    </location>
</feature>
<dbReference type="GO" id="GO:0005886">
    <property type="term" value="C:plasma membrane"/>
    <property type="evidence" value="ECO:0007669"/>
    <property type="project" value="TreeGrafter"/>
</dbReference>
<keyword evidence="2" id="KW-1133">Transmembrane helix</keyword>
<protein>
    <recommendedName>
        <fullName evidence="6">Sugar transporter</fullName>
    </recommendedName>
</protein>
<feature type="transmembrane region" description="Helical" evidence="2">
    <location>
        <begin position="382"/>
        <end position="406"/>
    </location>
</feature>
<keyword evidence="2" id="KW-0812">Transmembrane</keyword>
<dbReference type="RefSeq" id="XP_002428423.1">
    <property type="nucleotide sequence ID" value="XM_002428378.1"/>
</dbReference>
<feature type="transmembrane region" description="Helical" evidence="2">
    <location>
        <begin position="322"/>
        <end position="340"/>
    </location>
</feature>
<reference evidence="3" key="1">
    <citation type="submission" date="2007-04" db="EMBL/GenBank/DDBJ databases">
        <title>Annotation of Pediculus humanus corporis strain USDA.</title>
        <authorList>
            <person name="Kirkness E."/>
            <person name="Hannick L."/>
            <person name="Hass B."/>
            <person name="Bruggner R."/>
            <person name="Lawson D."/>
            <person name="Bidwell S."/>
            <person name="Joardar V."/>
            <person name="Caler E."/>
            <person name="Walenz B."/>
            <person name="Inman J."/>
            <person name="Schobel S."/>
            <person name="Galinsky K."/>
            <person name="Amedeo P."/>
            <person name="Strausberg R."/>
        </authorList>
    </citation>
    <scope>NUCLEOTIDE SEQUENCE</scope>
    <source>
        <strain evidence="3">USDA</strain>
    </source>
</reference>
<evidence type="ECO:0000256" key="1">
    <source>
        <dbReference type="ARBA" id="ARBA00008335"/>
    </source>
</evidence>
<feature type="transmembrane region" description="Helical" evidence="2">
    <location>
        <begin position="298"/>
        <end position="315"/>
    </location>
</feature>
<evidence type="ECO:0000313" key="5">
    <source>
        <dbReference type="Proteomes" id="UP000009046"/>
    </source>
</evidence>
<feature type="transmembrane region" description="Helical" evidence="2">
    <location>
        <begin position="128"/>
        <end position="150"/>
    </location>
</feature>
<dbReference type="PANTHER" id="PTHR11328:SF28">
    <property type="entry name" value="MAJOR FACILITATOR SUPERFAMILY DOMAIN-CONTAINING PROTEIN 12"/>
    <property type="match status" value="1"/>
</dbReference>
<dbReference type="GO" id="GO:0008643">
    <property type="term" value="P:carbohydrate transport"/>
    <property type="evidence" value="ECO:0007669"/>
    <property type="project" value="InterPro"/>
</dbReference>
<proteinExistence type="inferred from homology"/>
<dbReference type="HOGENOM" id="CLU_030068_1_1_1"/>
<dbReference type="AlphaFoldDB" id="E0VQM9"/>
<evidence type="ECO:0000313" key="4">
    <source>
        <dbReference type="EnsemblMetazoa" id="PHUM380200-PA"/>
    </source>
</evidence>
<evidence type="ECO:0000313" key="3">
    <source>
        <dbReference type="EMBL" id="EEB15685.1"/>
    </source>
</evidence>
<dbReference type="InterPro" id="IPR036259">
    <property type="entry name" value="MFS_trans_sf"/>
</dbReference>
<evidence type="ECO:0008006" key="6">
    <source>
        <dbReference type="Google" id="ProtNLM"/>
    </source>
</evidence>
<feature type="transmembrane region" description="Helical" evidence="2">
    <location>
        <begin position="346"/>
        <end position="370"/>
    </location>
</feature>
<dbReference type="VEuPathDB" id="VectorBase:PHUM380200"/>
<dbReference type="FunFam" id="1.20.1250.20:FF:000431">
    <property type="entry name" value="Predicted protein"/>
    <property type="match status" value="1"/>
</dbReference>
<keyword evidence="5" id="KW-1185">Reference proteome</keyword>
<dbReference type="eggNOG" id="KOG4830">
    <property type="taxonomic scope" value="Eukaryota"/>
</dbReference>
<evidence type="ECO:0000256" key="2">
    <source>
        <dbReference type="SAM" id="Phobius"/>
    </source>
</evidence>
<dbReference type="CDD" id="cd17491">
    <property type="entry name" value="MFS_MFSD12"/>
    <property type="match status" value="1"/>
</dbReference>
<feature type="transmembrane region" description="Helical" evidence="2">
    <location>
        <begin position="418"/>
        <end position="437"/>
    </location>
</feature>
<feature type="transmembrane region" description="Helical" evidence="2">
    <location>
        <begin position="257"/>
        <end position="278"/>
    </location>
</feature>
<dbReference type="EMBL" id="AAZO01004442">
    <property type="status" value="NOT_ANNOTATED_CDS"/>
    <property type="molecule type" value="Genomic_DNA"/>
</dbReference>
<dbReference type="PANTHER" id="PTHR11328">
    <property type="entry name" value="MAJOR FACILITATOR SUPERFAMILY DOMAIN-CONTAINING PROTEIN"/>
    <property type="match status" value="1"/>
</dbReference>
<sequence length="457" mass="50575">MNASPDSSNRNPQASLTWRVWLSYGLGHVINDICASMWFTYLLVFFHLVLNFDPINAGTILLIGQIADAVSTPFVGIESDKNNGMWCFKYGKRKTWHLIGIICIICSFPFIFTPCIGCKGAHIYAQVIYYASFVIIFQFGWAAVQISHLALIPELTLNENERTQLTSIRYSFTVASTIFIYVVTWISLKSGDGYNSTTLIGPSDYFQFQRVVFIGLTIGLITSIIFHLGVKENLIENTVIGDRPKKKILHFIRENKFYQVAIGYMCSRLLANISQVYIPLYVHETLLKKPENLAVVPLLMYLGSIAASTIVSSLNKNFGRKVSYVFGAAIGLSACLWIKFGVHGDIEIYPCAILLGISGSILIVTSLGLTADLIGFDTSTGAFVYGAMSFFDKLSNGIIVMVIQYIKCGECPNFYKDSIVYVCGGSAIIGVLAVVSIKSVMKRTDLSESLNETKPLL</sequence>
<keyword evidence="2" id="KW-0472">Membrane</keyword>
<dbReference type="EMBL" id="DS235430">
    <property type="protein sequence ID" value="EEB15685.1"/>
    <property type="molecule type" value="Genomic_DNA"/>
</dbReference>
<dbReference type="GeneID" id="8237213"/>
<comment type="similarity">
    <text evidence="1">Belongs to the major facilitator superfamily.</text>
</comment>
<reference evidence="4" key="3">
    <citation type="submission" date="2021-02" db="UniProtKB">
        <authorList>
            <consortium name="EnsemblMetazoa"/>
        </authorList>
    </citation>
    <scope>IDENTIFICATION</scope>
    <source>
        <strain evidence="4">USDA</strain>
    </source>
</reference>
<dbReference type="KEGG" id="phu:Phum_PHUM380200"/>
<gene>
    <name evidence="4" type="primary">8237213</name>
    <name evidence="3" type="ORF">Phum_PHUM380200</name>
</gene>
<dbReference type="InParanoid" id="E0VQM9"/>
<feature type="transmembrane region" description="Helical" evidence="2">
    <location>
        <begin position="170"/>
        <end position="188"/>
    </location>
</feature>
<feature type="transmembrane region" description="Helical" evidence="2">
    <location>
        <begin position="21"/>
        <end position="49"/>
    </location>
</feature>
<dbReference type="InterPro" id="IPR039672">
    <property type="entry name" value="MFS_2"/>
</dbReference>
<dbReference type="Proteomes" id="UP000009046">
    <property type="component" value="Unassembled WGS sequence"/>
</dbReference>
<reference evidence="3" key="2">
    <citation type="submission" date="2007-04" db="EMBL/GenBank/DDBJ databases">
        <title>The genome of the human body louse.</title>
        <authorList>
            <consortium name="The Human Body Louse Genome Consortium"/>
            <person name="Kirkness E."/>
            <person name="Walenz B."/>
            <person name="Hass B."/>
            <person name="Bruggner R."/>
            <person name="Strausberg R."/>
        </authorList>
    </citation>
    <scope>NUCLEOTIDE SEQUENCE</scope>
    <source>
        <strain evidence="3">USDA</strain>
    </source>
</reference>
<dbReference type="Pfam" id="PF13347">
    <property type="entry name" value="MFS_2"/>
    <property type="match status" value="1"/>
</dbReference>
<dbReference type="Gene3D" id="1.20.1250.20">
    <property type="entry name" value="MFS general substrate transporter like domains"/>
    <property type="match status" value="2"/>
</dbReference>
<organism>
    <name type="scientific">Pediculus humanus subsp. corporis</name>
    <name type="common">Body louse</name>
    <dbReference type="NCBI Taxonomy" id="121224"/>
    <lineage>
        <taxon>Eukaryota</taxon>
        <taxon>Metazoa</taxon>
        <taxon>Ecdysozoa</taxon>
        <taxon>Arthropoda</taxon>
        <taxon>Hexapoda</taxon>
        <taxon>Insecta</taxon>
        <taxon>Pterygota</taxon>
        <taxon>Neoptera</taxon>
        <taxon>Paraneoptera</taxon>
        <taxon>Psocodea</taxon>
        <taxon>Troctomorpha</taxon>
        <taxon>Phthiraptera</taxon>
        <taxon>Anoplura</taxon>
        <taxon>Pediculidae</taxon>
        <taxon>Pediculus</taxon>
    </lineage>
</organism>
<feature type="transmembrane region" description="Helical" evidence="2">
    <location>
        <begin position="55"/>
        <end position="77"/>
    </location>
</feature>
<dbReference type="OMA" id="GLYTAWM"/>
<dbReference type="CTD" id="8237213"/>
<dbReference type="OrthoDB" id="1730117at2759"/>
<dbReference type="SUPFAM" id="SSF103473">
    <property type="entry name" value="MFS general substrate transporter"/>
    <property type="match status" value="1"/>
</dbReference>
<dbReference type="GO" id="GO:0015293">
    <property type="term" value="F:symporter activity"/>
    <property type="evidence" value="ECO:0007669"/>
    <property type="project" value="InterPro"/>
</dbReference>
<dbReference type="STRING" id="121224.E0VQM9"/>
<accession>E0VQM9</accession>
<dbReference type="EnsemblMetazoa" id="PHUM380200-RA">
    <property type="protein sequence ID" value="PHUM380200-PA"/>
    <property type="gene ID" value="PHUM380200"/>
</dbReference>
<name>E0VQM9_PEDHC</name>
<feature type="transmembrane region" description="Helical" evidence="2">
    <location>
        <begin position="98"/>
        <end position="122"/>
    </location>
</feature>